<dbReference type="SUPFAM" id="SSF100950">
    <property type="entry name" value="NagB/RpiA/CoA transferase-like"/>
    <property type="match status" value="1"/>
</dbReference>
<dbReference type="Gene3D" id="3.40.50.1360">
    <property type="match status" value="1"/>
</dbReference>
<evidence type="ECO:0000256" key="4">
    <source>
        <dbReference type="ARBA" id="ARBA00010662"/>
    </source>
</evidence>
<evidence type="ECO:0000256" key="6">
    <source>
        <dbReference type="ARBA" id="ARBA00020337"/>
    </source>
</evidence>
<comment type="catalytic activity">
    <reaction evidence="1 7">
        <text>6-phospho-D-glucono-1,5-lactone + H2O = 6-phospho-D-gluconate + H(+)</text>
        <dbReference type="Rhea" id="RHEA:12556"/>
        <dbReference type="ChEBI" id="CHEBI:15377"/>
        <dbReference type="ChEBI" id="CHEBI:15378"/>
        <dbReference type="ChEBI" id="CHEBI:57955"/>
        <dbReference type="ChEBI" id="CHEBI:58759"/>
        <dbReference type="EC" id="3.1.1.31"/>
    </reaction>
</comment>
<dbReference type="PANTHER" id="PTHR11054">
    <property type="entry name" value="6-PHOSPHOGLUCONOLACTONASE"/>
    <property type="match status" value="1"/>
</dbReference>
<evidence type="ECO:0000256" key="1">
    <source>
        <dbReference type="ARBA" id="ARBA00000832"/>
    </source>
</evidence>
<sequence length="229" mass="25390">MKTEIYSTAEEVAAQAAKYIEEKIRAGILEKGQFSLAISGGRTPWEMMKILVKAKLRWEKVNIFQVDEREAPDGHPDRNLTQLFQSLEGSGILTRVNIFPMHTVADDLSAETEEYSKIIHQVTGEGILDLVHLGLGSDGHTASLIPGDPVCEVTDRDIALTEQPYQGRKRITMTYPLINRAKEIVWIVTGKEKAEMLKRLQNQDPGIPAGRINPANSLILADEAASQSN</sequence>
<dbReference type="GO" id="GO:0005975">
    <property type="term" value="P:carbohydrate metabolic process"/>
    <property type="evidence" value="ECO:0007669"/>
    <property type="project" value="UniProtKB-UniRule"/>
</dbReference>
<dbReference type="InterPro" id="IPR005900">
    <property type="entry name" value="6-phosphogluconolactonase_DevB"/>
</dbReference>
<dbReference type="PANTHER" id="PTHR11054:SF0">
    <property type="entry name" value="6-PHOSPHOGLUCONOLACTONASE"/>
    <property type="match status" value="1"/>
</dbReference>
<dbReference type="GO" id="GO:0006098">
    <property type="term" value="P:pentose-phosphate shunt"/>
    <property type="evidence" value="ECO:0007669"/>
    <property type="project" value="UniProtKB-UniPathway"/>
</dbReference>
<comment type="caution">
    <text evidence="9">The sequence shown here is derived from an EMBL/GenBank/DDBJ whole genome shotgun (WGS) entry which is preliminary data.</text>
</comment>
<feature type="domain" description="Glucosamine/galactosamine-6-phosphate isomerase" evidence="8">
    <location>
        <begin position="8"/>
        <end position="216"/>
    </location>
</feature>
<evidence type="ECO:0000256" key="7">
    <source>
        <dbReference type="RuleBase" id="RU365095"/>
    </source>
</evidence>
<accession>A0A326RP15</accession>
<protein>
    <recommendedName>
        <fullName evidence="6 7">6-phosphogluconolactonase</fullName>
        <shortName evidence="7">6PGL</shortName>
        <ecNumber evidence="5 7">3.1.1.31</ecNumber>
    </recommendedName>
</protein>
<dbReference type="InterPro" id="IPR006148">
    <property type="entry name" value="Glc/Gal-6P_isomerase"/>
</dbReference>
<gene>
    <name evidence="7" type="primary">pgl</name>
    <name evidence="9" type="ORF">CLV31_11280</name>
</gene>
<evidence type="ECO:0000256" key="2">
    <source>
        <dbReference type="ARBA" id="ARBA00002681"/>
    </source>
</evidence>
<dbReference type="InterPro" id="IPR037171">
    <property type="entry name" value="NagB/RpiA_transferase-like"/>
</dbReference>
<evidence type="ECO:0000313" key="10">
    <source>
        <dbReference type="Proteomes" id="UP000248917"/>
    </source>
</evidence>
<organism evidence="9 10">
    <name type="scientific">Algoriphagus aquaeductus</name>
    <dbReference type="NCBI Taxonomy" id="475299"/>
    <lineage>
        <taxon>Bacteria</taxon>
        <taxon>Pseudomonadati</taxon>
        <taxon>Bacteroidota</taxon>
        <taxon>Cytophagia</taxon>
        <taxon>Cytophagales</taxon>
        <taxon>Cyclobacteriaceae</taxon>
        <taxon>Algoriphagus</taxon>
    </lineage>
</organism>
<dbReference type="NCBIfam" id="TIGR01198">
    <property type="entry name" value="pgl"/>
    <property type="match status" value="1"/>
</dbReference>
<keyword evidence="7" id="KW-0378">Hydrolase</keyword>
<name>A0A326RP15_9BACT</name>
<dbReference type="Proteomes" id="UP000248917">
    <property type="component" value="Unassembled WGS sequence"/>
</dbReference>
<dbReference type="UniPathway" id="UPA00115">
    <property type="reaction ID" value="UER00409"/>
</dbReference>
<evidence type="ECO:0000313" key="9">
    <source>
        <dbReference type="EMBL" id="PZV80313.1"/>
    </source>
</evidence>
<dbReference type="EC" id="3.1.1.31" evidence="5 7"/>
<dbReference type="InterPro" id="IPR039104">
    <property type="entry name" value="6PGL"/>
</dbReference>
<keyword evidence="10" id="KW-1185">Reference proteome</keyword>
<dbReference type="CDD" id="cd01400">
    <property type="entry name" value="6PGL"/>
    <property type="match status" value="1"/>
</dbReference>
<comment type="pathway">
    <text evidence="3 7">Carbohydrate degradation; pentose phosphate pathway; D-ribulose 5-phosphate from D-glucose 6-phosphate (oxidative stage): step 2/3.</text>
</comment>
<dbReference type="EMBL" id="QKTX01000012">
    <property type="protein sequence ID" value="PZV80313.1"/>
    <property type="molecule type" value="Genomic_DNA"/>
</dbReference>
<evidence type="ECO:0000259" key="8">
    <source>
        <dbReference type="Pfam" id="PF01182"/>
    </source>
</evidence>
<comment type="function">
    <text evidence="2 7">Hydrolysis of 6-phosphogluconolactone to 6-phosphogluconate.</text>
</comment>
<evidence type="ECO:0000256" key="3">
    <source>
        <dbReference type="ARBA" id="ARBA00004961"/>
    </source>
</evidence>
<dbReference type="GO" id="GO:0017057">
    <property type="term" value="F:6-phosphogluconolactonase activity"/>
    <property type="evidence" value="ECO:0007669"/>
    <property type="project" value="UniProtKB-UniRule"/>
</dbReference>
<evidence type="ECO:0000256" key="5">
    <source>
        <dbReference type="ARBA" id="ARBA00013198"/>
    </source>
</evidence>
<dbReference type="OrthoDB" id="9810967at2"/>
<reference evidence="9 10" key="1">
    <citation type="submission" date="2018-06" db="EMBL/GenBank/DDBJ databases">
        <title>Genomic Encyclopedia of Archaeal and Bacterial Type Strains, Phase II (KMG-II): from individual species to whole genera.</title>
        <authorList>
            <person name="Goeker M."/>
        </authorList>
    </citation>
    <scope>NUCLEOTIDE SEQUENCE [LARGE SCALE GENOMIC DNA]</scope>
    <source>
        <strain evidence="9 10">T4</strain>
    </source>
</reference>
<proteinExistence type="inferred from homology"/>
<dbReference type="AlphaFoldDB" id="A0A326RP15"/>
<dbReference type="RefSeq" id="WP_111393878.1">
    <property type="nucleotide sequence ID" value="NZ_QKTX01000012.1"/>
</dbReference>
<comment type="similarity">
    <text evidence="4 7">Belongs to the glucosamine/galactosamine-6-phosphate isomerase family. 6-phosphogluconolactonase subfamily.</text>
</comment>
<dbReference type="Pfam" id="PF01182">
    <property type="entry name" value="Glucosamine_iso"/>
    <property type="match status" value="1"/>
</dbReference>